<dbReference type="InterPro" id="IPR051142">
    <property type="entry name" value="Glycosyltransferase_29"/>
</dbReference>
<keyword evidence="7 24" id="KW-1133">Transmembrane helix</keyword>
<comment type="subcellular location">
    <subcellularLocation>
        <location evidence="1">Golgi apparatus membrane</location>
        <topology evidence="1">Single-pass type II membrane protein</topology>
    </subcellularLocation>
</comment>
<sequence>MVTLKHLSIKEYEETSVPLLGEADSTESPGIKHRRESREFFLAQRKNLGLSLALLLSCYSAILVPAYLPTKQPIWTESSTEEYMAILNHSAALLSRPCISGLTKAKLQNVMNLHRLLQIPAFLQNGTGQWEMAPPLGLLGSEGTLAQAFTVLPHSGLPSVPDSCRRCMVVGSGGILHGKHLGAHIDKYDIIIRMNDAPVFGFEEDTGSRTTIRLIYPEAASFLEQEYQNTDIVALVVFKKLDLEWLTSIVTKKPLSWWSKLWFWRDVVNDIPLQPENFRILNPEILSRTWHVLQTYGKQESKTVPTLGFTGMVLALQLCDEVSLAGFGYDFKHPGSMLHYYGSVRMNHMMAQVVHDPDSLSTVWVVGVPALDCYPKHTALDPYAPSCGWWAYGKVGLRHSFGLCPAESRRQRLGHQALACMPQPQAWLQGGAPVTPIRVT</sequence>
<evidence type="ECO:0000256" key="13">
    <source>
        <dbReference type="ARBA" id="ARBA00039111"/>
    </source>
</evidence>
<dbReference type="EC" id="2.4.3.9" evidence="13"/>
<dbReference type="PANTHER" id="PTHR13713:SF94">
    <property type="entry name" value="ST3 BETA-GALACTOSIDE ALPHA-2,3-SIALYLTRANSFERASE 5, LIKE"/>
    <property type="match status" value="1"/>
</dbReference>
<dbReference type="InterPro" id="IPR038578">
    <property type="entry name" value="GT29-like_sf"/>
</dbReference>
<keyword evidence="8" id="KW-0333">Golgi apparatus</keyword>
<evidence type="ECO:0000256" key="23">
    <source>
        <dbReference type="ARBA" id="ARBA00049539"/>
    </source>
</evidence>
<comment type="catalytic activity">
    <reaction evidence="23">
        <text>ganglioside GA1 (d18:1(4E)/18:0) + CMP-N-acetyl-beta-neuraminate = ganglioside GM1 (d18:1(4E)/18:0) + CMP + H(+)</text>
        <dbReference type="Rhea" id="RHEA:41784"/>
        <dbReference type="ChEBI" id="CHEBI:15378"/>
        <dbReference type="ChEBI" id="CHEBI:57812"/>
        <dbReference type="ChEBI" id="CHEBI:60377"/>
        <dbReference type="ChEBI" id="CHEBI:73110"/>
        <dbReference type="ChEBI" id="CHEBI:78484"/>
    </reaction>
    <physiologicalReaction direction="left-to-right" evidence="23">
        <dbReference type="Rhea" id="RHEA:41785"/>
    </physiologicalReaction>
</comment>
<evidence type="ECO:0000256" key="15">
    <source>
        <dbReference type="ARBA" id="ARBA00041341"/>
    </source>
</evidence>
<evidence type="ECO:0000256" key="8">
    <source>
        <dbReference type="ARBA" id="ARBA00023034"/>
    </source>
</evidence>
<accession>A0AAE0RHN7</accession>
<feature type="transmembrane region" description="Helical" evidence="24">
    <location>
        <begin position="48"/>
        <end position="68"/>
    </location>
</feature>
<evidence type="ECO:0000256" key="10">
    <source>
        <dbReference type="ARBA" id="ARBA00023136"/>
    </source>
</evidence>
<evidence type="ECO:0000256" key="20">
    <source>
        <dbReference type="ARBA" id="ARBA00045587"/>
    </source>
</evidence>
<evidence type="ECO:0000256" key="19">
    <source>
        <dbReference type="ARBA" id="ARBA00043651"/>
    </source>
</evidence>
<evidence type="ECO:0000256" key="1">
    <source>
        <dbReference type="ARBA" id="ARBA00004323"/>
    </source>
</evidence>
<comment type="catalytic activity">
    <reaction evidence="22">
        <text>ganglioside GA2 (d18:1(4E)/18:0) + CMP-N-acetyl-beta-neuraminate = ganglioside GM2 (d18:1(4E)/18:0) + CMP + H(+)</text>
        <dbReference type="Rhea" id="RHEA:41776"/>
        <dbReference type="ChEBI" id="CHEBI:15378"/>
        <dbReference type="ChEBI" id="CHEBI:57812"/>
        <dbReference type="ChEBI" id="CHEBI:60377"/>
        <dbReference type="ChEBI" id="CHEBI:78485"/>
        <dbReference type="ChEBI" id="CHEBI:78486"/>
    </reaction>
    <physiologicalReaction direction="left-to-right" evidence="22">
        <dbReference type="Rhea" id="RHEA:41777"/>
    </physiologicalReaction>
</comment>
<keyword evidence="9" id="KW-0443">Lipid metabolism</keyword>
<keyword evidence="26" id="KW-1185">Reference proteome</keyword>
<evidence type="ECO:0000256" key="3">
    <source>
        <dbReference type="ARBA" id="ARBA00022676"/>
    </source>
</evidence>
<keyword evidence="3" id="KW-0328">Glycosyltransferase</keyword>
<dbReference type="PANTHER" id="PTHR13713">
    <property type="entry name" value="SIALYLTRANSFERASE"/>
    <property type="match status" value="1"/>
</dbReference>
<dbReference type="Proteomes" id="UP001274896">
    <property type="component" value="Unassembled WGS sequence"/>
</dbReference>
<evidence type="ECO:0000256" key="4">
    <source>
        <dbReference type="ARBA" id="ARBA00022679"/>
    </source>
</evidence>
<comment type="function">
    <text evidence="20">Transfers the sialyl group (N-acetyl-alpha-neuraminyl or NeuAc) from CMP-NeuAc to the non-reducing terminal galactose (Gal) of glycosphingolipids forming gangliosides (important molecules involved in the regulation of multiple cellular processes, including cell proliferation and differentiation, apoptosis, embryogenesis, development, and oncogenesis). Mainly involved in the biosynthesis of ganglioside GM3 but can also use different glycolipids as substrate acceptors such as D-galactosylceramide (GalCer), asialo-GM2 (GA2) and asialo-GM1 (GA1), although less preferentially than beta-D-Gal-(1-&gt;4)-beta-D-Glc-(1&lt;-&gt;1)-Cer (LacCer).</text>
</comment>
<dbReference type="Gene3D" id="3.90.1480.20">
    <property type="entry name" value="Glycosyl transferase family 29"/>
    <property type="match status" value="1"/>
</dbReference>
<evidence type="ECO:0000256" key="16">
    <source>
        <dbReference type="ARBA" id="ARBA00041896"/>
    </source>
</evidence>
<comment type="catalytic activity">
    <reaction evidence="21">
        <text>a beta-D-Gal-(1&lt;-&gt;1')-ceramide + CMP-N-acetyl-beta-neuraminate = N-acetyl-alpha-neuraminosyl-(2-&gt;3)-beta-D-galactosyl-(1&lt;-&gt;1')-ceramide + CMP + H(+)</text>
        <dbReference type="Rhea" id="RHEA:41780"/>
        <dbReference type="ChEBI" id="CHEBI:15378"/>
        <dbReference type="ChEBI" id="CHEBI:57812"/>
        <dbReference type="ChEBI" id="CHEBI:60377"/>
        <dbReference type="ChEBI" id="CHEBI:82643"/>
        <dbReference type="ChEBI" id="CHEBI:143593"/>
    </reaction>
    <physiologicalReaction direction="left-to-right" evidence="21">
        <dbReference type="Rhea" id="RHEA:41781"/>
    </physiologicalReaction>
</comment>
<keyword evidence="12" id="KW-0325">Glycoprotein</keyword>
<dbReference type="Pfam" id="PF00777">
    <property type="entry name" value="Glyco_transf_29"/>
    <property type="match status" value="1"/>
</dbReference>
<comment type="similarity">
    <text evidence="2">Belongs to the glycosyltransferase 29 family.</text>
</comment>
<reference evidence="25" key="1">
    <citation type="submission" date="2023-06" db="EMBL/GenBank/DDBJ databases">
        <title>Male Hemibagrus guttatus genome.</title>
        <authorList>
            <person name="Bian C."/>
        </authorList>
    </citation>
    <scope>NUCLEOTIDE SEQUENCE</scope>
    <source>
        <strain evidence="25">Male_cb2023</strain>
        <tissue evidence="25">Muscle</tissue>
    </source>
</reference>
<evidence type="ECO:0000256" key="2">
    <source>
        <dbReference type="ARBA" id="ARBA00006003"/>
    </source>
</evidence>
<evidence type="ECO:0000256" key="22">
    <source>
        <dbReference type="ARBA" id="ARBA00048805"/>
    </source>
</evidence>
<dbReference type="AlphaFoldDB" id="A0AAE0RHN7"/>
<evidence type="ECO:0000256" key="24">
    <source>
        <dbReference type="SAM" id="Phobius"/>
    </source>
</evidence>
<protein>
    <recommendedName>
        <fullName evidence="14">Lactosylceramide alpha-2,3-sialyltransferase</fullName>
        <ecNumber evidence="13">2.4.3.9</ecNumber>
    </recommendedName>
    <alternativeName>
        <fullName evidence="15">CMP-NeuAc:lactosylceramide alpha-2,3-sialyltransferase</fullName>
    </alternativeName>
    <alternativeName>
        <fullName evidence="18">Ganglioside GM3 synthase</fullName>
    </alternativeName>
    <alternativeName>
        <fullName evidence="17">ST3Gal V</fullName>
    </alternativeName>
    <alternativeName>
        <fullName evidence="16">Sialyltransferase 9</fullName>
    </alternativeName>
</protein>
<keyword evidence="11" id="KW-1015">Disulfide bond</keyword>
<gene>
    <name evidence="25" type="ORF">QTP70_020106</name>
</gene>
<keyword evidence="4" id="KW-0808">Transferase</keyword>
<dbReference type="InterPro" id="IPR001675">
    <property type="entry name" value="Glyco_trans_29"/>
</dbReference>
<evidence type="ECO:0000256" key="9">
    <source>
        <dbReference type="ARBA" id="ARBA00023098"/>
    </source>
</evidence>
<proteinExistence type="inferred from homology"/>
<evidence type="ECO:0000256" key="7">
    <source>
        <dbReference type="ARBA" id="ARBA00022989"/>
    </source>
</evidence>
<dbReference type="GO" id="GO:0000139">
    <property type="term" value="C:Golgi membrane"/>
    <property type="evidence" value="ECO:0007669"/>
    <property type="project" value="UniProtKB-SubCell"/>
</dbReference>
<comment type="catalytic activity">
    <reaction evidence="19">
        <text>a beta-D-Gal-(1-&gt;4)-beta-D-Glc-(1&lt;-&gt;1)-Cer(d18:1(4E)) + CMP-N-acetyl-beta-neuraminate = a ganglioside GM3 (d18:1(4E)) + CMP + H(+)</text>
        <dbReference type="Rhea" id="RHEA:18417"/>
        <dbReference type="ChEBI" id="CHEBI:15378"/>
        <dbReference type="ChEBI" id="CHEBI:17950"/>
        <dbReference type="ChEBI" id="CHEBI:57812"/>
        <dbReference type="ChEBI" id="CHEBI:60065"/>
        <dbReference type="ChEBI" id="CHEBI:60377"/>
        <dbReference type="EC" id="2.4.3.9"/>
    </reaction>
    <physiologicalReaction direction="left-to-right" evidence="19">
        <dbReference type="Rhea" id="RHEA:18418"/>
    </physiologicalReaction>
</comment>
<evidence type="ECO:0000256" key="17">
    <source>
        <dbReference type="ARBA" id="ARBA00041976"/>
    </source>
</evidence>
<dbReference type="FunFam" id="3.90.1480.20:FF:000006">
    <property type="entry name" value="ST3 beta-galactoside alpha-2,3-sialyltransferase 5"/>
    <property type="match status" value="1"/>
</dbReference>
<comment type="caution">
    <text evidence="25">The sequence shown here is derived from an EMBL/GenBank/DDBJ whole genome shotgun (WGS) entry which is preliminary data.</text>
</comment>
<dbReference type="EMBL" id="JAUCMX010000002">
    <property type="protein sequence ID" value="KAK3554241.1"/>
    <property type="molecule type" value="Genomic_DNA"/>
</dbReference>
<keyword evidence="5 24" id="KW-0812">Transmembrane</keyword>
<dbReference type="GO" id="GO:0047291">
    <property type="term" value="F:lactosylceramide alpha-2,3-sialyltransferase activity"/>
    <property type="evidence" value="ECO:0007669"/>
    <property type="project" value="UniProtKB-EC"/>
</dbReference>
<evidence type="ECO:0000256" key="18">
    <source>
        <dbReference type="ARBA" id="ARBA00042545"/>
    </source>
</evidence>
<evidence type="ECO:0000256" key="5">
    <source>
        <dbReference type="ARBA" id="ARBA00022692"/>
    </source>
</evidence>
<dbReference type="GO" id="GO:0006629">
    <property type="term" value="P:lipid metabolic process"/>
    <property type="evidence" value="ECO:0007669"/>
    <property type="project" value="UniProtKB-KW"/>
</dbReference>
<keyword evidence="6" id="KW-0735">Signal-anchor</keyword>
<evidence type="ECO:0000256" key="11">
    <source>
        <dbReference type="ARBA" id="ARBA00023157"/>
    </source>
</evidence>
<evidence type="ECO:0000256" key="21">
    <source>
        <dbReference type="ARBA" id="ARBA00048050"/>
    </source>
</evidence>
<evidence type="ECO:0000313" key="25">
    <source>
        <dbReference type="EMBL" id="KAK3554241.1"/>
    </source>
</evidence>
<organism evidence="25 26">
    <name type="scientific">Hemibagrus guttatus</name>
    <dbReference type="NCBI Taxonomy" id="175788"/>
    <lineage>
        <taxon>Eukaryota</taxon>
        <taxon>Metazoa</taxon>
        <taxon>Chordata</taxon>
        <taxon>Craniata</taxon>
        <taxon>Vertebrata</taxon>
        <taxon>Euteleostomi</taxon>
        <taxon>Actinopterygii</taxon>
        <taxon>Neopterygii</taxon>
        <taxon>Teleostei</taxon>
        <taxon>Ostariophysi</taxon>
        <taxon>Siluriformes</taxon>
        <taxon>Bagridae</taxon>
        <taxon>Hemibagrus</taxon>
    </lineage>
</organism>
<name>A0AAE0RHN7_9TELE</name>
<evidence type="ECO:0000256" key="12">
    <source>
        <dbReference type="ARBA" id="ARBA00023180"/>
    </source>
</evidence>
<evidence type="ECO:0000256" key="14">
    <source>
        <dbReference type="ARBA" id="ARBA00039792"/>
    </source>
</evidence>
<keyword evidence="10 24" id="KW-0472">Membrane</keyword>
<evidence type="ECO:0000313" key="26">
    <source>
        <dbReference type="Proteomes" id="UP001274896"/>
    </source>
</evidence>
<evidence type="ECO:0000256" key="6">
    <source>
        <dbReference type="ARBA" id="ARBA00022968"/>
    </source>
</evidence>